<sequence length="955" mass="104186">MAAFTASQASINNGSKVVKINSGESIANVGDGDFLVIANFIVEINRAYVSATNEQLIELVENWPNSNQNNQKCIVIPTTGAFKKAVDALTNANLLVNNNFTAMQDWQTKTGTVTFSNQDGTTTTVKTLKQIENEAQAQMDATHPFPWALRTKDIEALRKANLARYDNGFISLGRETQVSNLNLAQGLWVANDLKSNQLYMGRKIDDANTGGTAETGEAIIVVAGLEFNLKDIATDAAHLEATLHMPEAEDGTRTFDTATGLSVKHASAAIAFASETATNKVVIRRQDVPFIEMFKREITEADPFVYAYGAIQSTASKIEGINTVQNTTRPSSYFGFYKGDTRVGKGINWLTATDTQRKTIAANLKHYIMFDDRTGKWYQYCIRVRFIKGAGNGDWLAIDARKAVKTYSDPFMFSAEAYVKPQGNLDSIDSDINTFTGGVTGSFSNINNRTFRENYKGRDLKDLKGLYVATQSGASLPTNLNVADGECYALVIGCFNRLNQGANNLSNPYGAAWIASNSGNSLKRNYWSSDALVANTVADNFILASDGGIKSTNEQTGNIGTTANGEGILSRLDNRFHDTVYNGGQGGISRDMRYSAKGITITQAKKRVNEMQGDLAPGLERETQVMIYQSSTNTNNNTYIDFDGNETSNFAVGDEIYCETEAGTYVKSTVTRIGAAFLQTEGQDNGCKVNGLVVHLKKTDTSLRGSIERNDVVIDPVNFFNEPTLALGWVGGWRHPSMAQSTRVEATRKLVSSISANRIWKAELADNYGKSTSSPDTVKNDMFIDPSHIISILNYRYKAKVTTESDVKGALEYFDVFYTVRDIVTFGSTFAESLIGKVLKNTYSNNHKGYAPTLNLNISPQTNLIAGVTHAPIDLDNRESGALGIKVLSSVFEEDGLLYAQFNFIELVCSGSNWGDSDSQIPIVPNLSTTINDNATSVIVGTARSAEPLGVLRYA</sequence>
<evidence type="ECO:0000313" key="2">
    <source>
        <dbReference type="Proteomes" id="UP000638462"/>
    </source>
</evidence>
<keyword evidence="2" id="KW-1185">Reference proteome</keyword>
<name>A0ABQ1TSP5_9GAMM</name>
<dbReference type="EMBL" id="BMIT01000010">
    <property type="protein sequence ID" value="GGF00879.1"/>
    <property type="molecule type" value="Genomic_DNA"/>
</dbReference>
<gene>
    <name evidence="1" type="ORF">GCM10008027_27240</name>
</gene>
<evidence type="ECO:0000313" key="1">
    <source>
        <dbReference type="EMBL" id="GGF00879.1"/>
    </source>
</evidence>
<dbReference type="Proteomes" id="UP000638462">
    <property type="component" value="Unassembled WGS sequence"/>
</dbReference>
<accession>A0ABQ1TSP5</accession>
<protein>
    <recommendedName>
        <fullName evidence="3">Tail fiber protein</fullName>
    </recommendedName>
</protein>
<evidence type="ECO:0008006" key="3">
    <source>
        <dbReference type="Google" id="ProtNLM"/>
    </source>
</evidence>
<dbReference type="RefSeq" id="WP_063705170.1">
    <property type="nucleotide sequence ID" value="NZ_BMIT01000010.1"/>
</dbReference>
<reference evidence="2" key="1">
    <citation type="journal article" date="2019" name="Int. J. Syst. Evol. Microbiol.">
        <title>The Global Catalogue of Microorganisms (GCM) 10K type strain sequencing project: providing services to taxonomists for standard genome sequencing and annotation.</title>
        <authorList>
            <consortium name="The Broad Institute Genomics Platform"/>
            <consortium name="The Broad Institute Genome Sequencing Center for Infectious Disease"/>
            <person name="Wu L."/>
            <person name="Ma J."/>
        </authorList>
    </citation>
    <scope>NUCLEOTIDE SEQUENCE [LARGE SCALE GENOMIC DNA]</scope>
    <source>
        <strain evidence="2">CGMCC 1.15394</strain>
    </source>
</reference>
<organism evidence="1 2">
    <name type="scientific">Pseudoalteromonas gelatinilytica</name>
    <dbReference type="NCBI Taxonomy" id="1703256"/>
    <lineage>
        <taxon>Bacteria</taxon>
        <taxon>Pseudomonadati</taxon>
        <taxon>Pseudomonadota</taxon>
        <taxon>Gammaproteobacteria</taxon>
        <taxon>Alteromonadales</taxon>
        <taxon>Pseudoalteromonadaceae</taxon>
        <taxon>Pseudoalteromonas</taxon>
    </lineage>
</organism>
<comment type="caution">
    <text evidence="1">The sequence shown here is derived from an EMBL/GenBank/DDBJ whole genome shotgun (WGS) entry which is preliminary data.</text>
</comment>
<proteinExistence type="predicted"/>